<accession>A0A1R2CZQ6</accession>
<comment type="caution">
    <text evidence="1">The sequence shown here is derived from an EMBL/GenBank/DDBJ whole genome shotgun (WGS) entry which is preliminary data.</text>
</comment>
<dbReference type="AlphaFoldDB" id="A0A1R2CZQ6"/>
<gene>
    <name evidence="1" type="ORF">SteCoe_2390</name>
</gene>
<dbReference type="Proteomes" id="UP000187209">
    <property type="component" value="Unassembled WGS sequence"/>
</dbReference>
<name>A0A1R2CZQ6_9CILI</name>
<dbReference type="EMBL" id="MPUH01000026">
    <property type="protein sequence ID" value="OMJ94482.1"/>
    <property type="molecule type" value="Genomic_DNA"/>
</dbReference>
<sequence>MSHRRAYTQFLQKPKHHIAVCEFPADLANSIIEKEIELEKNPSMILINELIALYTKAVEHYETQDNPKYLDFQERMHKMLLRPEILCILQKDNTKDFSREIGNTGKRSLSPKKILVNDEKMGLEIRKEQVEEDRKNLACQFTNVLSNGSSCLNLIKSVNENTESVLVKIVESIKEQDLELEKRVAMRKRNRYAKSQNFSLLSKKSQIIDNNESYMEEGDTTCTKSSLFTSDDIINEKFEKRLEELMEQNLSEKALKILETKMNYESQISELSEGSGLLNLVVDEMKKNMNEEITQIVEFYDNKRKEEIKKLKEEIYN</sequence>
<evidence type="ECO:0000313" key="2">
    <source>
        <dbReference type="Proteomes" id="UP000187209"/>
    </source>
</evidence>
<proteinExistence type="predicted"/>
<protein>
    <submittedName>
        <fullName evidence="1">Uncharacterized protein</fullName>
    </submittedName>
</protein>
<keyword evidence="2" id="KW-1185">Reference proteome</keyword>
<evidence type="ECO:0000313" key="1">
    <source>
        <dbReference type="EMBL" id="OMJ94482.1"/>
    </source>
</evidence>
<reference evidence="1 2" key="1">
    <citation type="submission" date="2016-11" db="EMBL/GenBank/DDBJ databases">
        <title>The macronuclear genome of Stentor coeruleus: a giant cell with tiny introns.</title>
        <authorList>
            <person name="Slabodnick M."/>
            <person name="Ruby J.G."/>
            <person name="Reiff S.B."/>
            <person name="Swart E.C."/>
            <person name="Gosai S."/>
            <person name="Prabakaran S."/>
            <person name="Witkowska E."/>
            <person name="Larue G.E."/>
            <person name="Fisher S."/>
            <person name="Freeman R.M."/>
            <person name="Gunawardena J."/>
            <person name="Chu W."/>
            <person name="Stover N.A."/>
            <person name="Gregory B.D."/>
            <person name="Nowacki M."/>
            <person name="Derisi J."/>
            <person name="Roy S.W."/>
            <person name="Marshall W.F."/>
            <person name="Sood P."/>
        </authorList>
    </citation>
    <scope>NUCLEOTIDE SEQUENCE [LARGE SCALE GENOMIC DNA]</scope>
    <source>
        <strain evidence="1">WM001</strain>
    </source>
</reference>
<organism evidence="1 2">
    <name type="scientific">Stentor coeruleus</name>
    <dbReference type="NCBI Taxonomy" id="5963"/>
    <lineage>
        <taxon>Eukaryota</taxon>
        <taxon>Sar</taxon>
        <taxon>Alveolata</taxon>
        <taxon>Ciliophora</taxon>
        <taxon>Postciliodesmatophora</taxon>
        <taxon>Heterotrichea</taxon>
        <taxon>Heterotrichida</taxon>
        <taxon>Stentoridae</taxon>
        <taxon>Stentor</taxon>
    </lineage>
</organism>